<dbReference type="Proteomes" id="UP000242180">
    <property type="component" value="Unassembled WGS sequence"/>
</dbReference>
<keyword evidence="3" id="KW-0804">Transcription</keyword>
<dbReference type="Gene3D" id="2.60.40.3960">
    <property type="entry name" value="Velvet domain"/>
    <property type="match status" value="1"/>
</dbReference>
<dbReference type="Pfam" id="PF11754">
    <property type="entry name" value="Velvet"/>
    <property type="match status" value="2"/>
</dbReference>
<dbReference type="EMBL" id="MCGN01000003">
    <property type="protein sequence ID" value="ORY98461.1"/>
    <property type="molecule type" value="Genomic_DNA"/>
</dbReference>
<reference evidence="7 8" key="1">
    <citation type="submission" date="2016-07" db="EMBL/GenBank/DDBJ databases">
        <title>Pervasive Adenine N6-methylation of Active Genes in Fungi.</title>
        <authorList>
            <consortium name="DOE Joint Genome Institute"/>
            <person name="Mondo S.J."/>
            <person name="Dannebaum R.O."/>
            <person name="Kuo R.C."/>
            <person name="Labutti K."/>
            <person name="Haridas S."/>
            <person name="Kuo A."/>
            <person name="Salamov A."/>
            <person name="Ahrendt S.R."/>
            <person name="Lipzen A."/>
            <person name="Sullivan W."/>
            <person name="Andreopoulos W.B."/>
            <person name="Clum A."/>
            <person name="Lindquist E."/>
            <person name="Daum C."/>
            <person name="Ramamoorthy G.K."/>
            <person name="Gryganskyi A."/>
            <person name="Culley D."/>
            <person name="Magnuson J.K."/>
            <person name="James T.Y."/>
            <person name="O'Malley M.A."/>
            <person name="Stajich J.E."/>
            <person name="Spatafora J.W."/>
            <person name="Visel A."/>
            <person name="Grigoriev I.V."/>
        </authorList>
    </citation>
    <scope>NUCLEOTIDE SEQUENCE [LARGE SCALE GENOMIC DNA]</scope>
    <source>
        <strain evidence="7 8">NRRL 2496</strain>
    </source>
</reference>
<evidence type="ECO:0000313" key="8">
    <source>
        <dbReference type="Proteomes" id="UP000242180"/>
    </source>
</evidence>
<evidence type="ECO:0000256" key="1">
    <source>
        <dbReference type="ARBA" id="ARBA00004123"/>
    </source>
</evidence>
<dbReference type="InterPro" id="IPR037525">
    <property type="entry name" value="Velvet_dom"/>
</dbReference>
<dbReference type="GO" id="GO:0005634">
    <property type="term" value="C:nucleus"/>
    <property type="evidence" value="ECO:0007669"/>
    <property type="project" value="UniProtKB-SubCell"/>
</dbReference>
<dbReference type="PROSITE" id="PS51821">
    <property type="entry name" value="VELVET"/>
    <property type="match status" value="1"/>
</dbReference>
<sequence length="537" mass="59134">MVNNKPVAPSTSPGTQLHASSSSGNSCTYRFISSSLADLPEERDYDIIIRQQPQRAKMSVPNERDRRPIEPPPILQMQWLNCSSDDIKKCLQSPFYYLVANLVAEEEPNSLLLPSQNYLSGSTVSSLYRLRDIDNSDGGFFVFGDLAVKKEGRYRLHFSLFEIVEGIVQNRKTLLSDAFTVFLPKRFPGPFEATFLSRTFCDQGVKMRIRKEHRLPSATSRKRRHEAAQADAHHSDTSSSQDAGHERPYKRKGGTVTLSVYAPGSHHHDVHFGRWQVPHATTQPTRAADRSPPTDKAMLAPHRNDSIPLSTVSTSSTTSSCSSSITASASNLPPLWQDHDKSVYSNSSIYSSNTYSSSPPHTAHTDAPRQPLRPTAVSASTLSYYKVESTPSYPYASASQASSPFTNQSIPSPPPSTVTTGHFTPLPQQPAPSSDLTSYHFDSQGKRETLSRQLTPPPILADIIKPELVESHQWGDRLPPLRAIMSDQQTSPLSRPLQLPAPIPSRTQQQGSVSPRSTGGHSDGRVSIQHLISSTST</sequence>
<dbReference type="InParanoid" id="A0A1X2HHB3"/>
<keyword evidence="2" id="KW-0805">Transcription regulation</keyword>
<feature type="compositionally biased region" description="Basic and acidic residues" evidence="5">
    <location>
        <begin position="226"/>
        <end position="236"/>
    </location>
</feature>
<feature type="region of interest" description="Disordered" evidence="5">
    <location>
        <begin position="280"/>
        <end position="336"/>
    </location>
</feature>
<keyword evidence="8" id="KW-1185">Reference proteome</keyword>
<evidence type="ECO:0000259" key="6">
    <source>
        <dbReference type="PROSITE" id="PS51821"/>
    </source>
</evidence>
<organism evidence="7 8">
    <name type="scientific">Syncephalastrum racemosum</name>
    <name type="common">Filamentous fungus</name>
    <dbReference type="NCBI Taxonomy" id="13706"/>
    <lineage>
        <taxon>Eukaryota</taxon>
        <taxon>Fungi</taxon>
        <taxon>Fungi incertae sedis</taxon>
        <taxon>Mucoromycota</taxon>
        <taxon>Mucoromycotina</taxon>
        <taxon>Mucoromycetes</taxon>
        <taxon>Mucorales</taxon>
        <taxon>Syncephalastraceae</taxon>
        <taxon>Syncephalastrum</taxon>
    </lineage>
</organism>
<protein>
    <submittedName>
        <fullName evidence="7">Velvet factor-domain-containing protein</fullName>
    </submittedName>
</protein>
<dbReference type="InterPro" id="IPR038491">
    <property type="entry name" value="Velvet_dom_sf"/>
</dbReference>
<evidence type="ECO:0000256" key="3">
    <source>
        <dbReference type="ARBA" id="ARBA00023163"/>
    </source>
</evidence>
<feature type="region of interest" description="Disordered" evidence="5">
    <location>
        <begin position="211"/>
        <end position="251"/>
    </location>
</feature>
<feature type="region of interest" description="Disordered" evidence="5">
    <location>
        <begin position="488"/>
        <end position="537"/>
    </location>
</feature>
<feature type="region of interest" description="Disordered" evidence="5">
    <location>
        <begin position="351"/>
        <end position="372"/>
    </location>
</feature>
<dbReference type="OMA" id="NHFVTHR"/>
<evidence type="ECO:0000256" key="5">
    <source>
        <dbReference type="SAM" id="MobiDB-lite"/>
    </source>
</evidence>
<comment type="caution">
    <text evidence="7">The sequence shown here is derived from an EMBL/GenBank/DDBJ whole genome shotgun (WGS) entry which is preliminary data.</text>
</comment>
<feature type="compositionally biased region" description="Polar residues" evidence="5">
    <location>
        <begin position="505"/>
        <end position="520"/>
    </location>
</feature>
<evidence type="ECO:0000256" key="4">
    <source>
        <dbReference type="ARBA" id="ARBA00023242"/>
    </source>
</evidence>
<gene>
    <name evidence="7" type="ORF">BCR43DRAFT_487561</name>
</gene>
<feature type="region of interest" description="Disordered" evidence="5">
    <location>
        <begin position="396"/>
        <end position="454"/>
    </location>
</feature>
<proteinExistence type="predicted"/>
<accession>A0A1X2HHB3</accession>
<evidence type="ECO:0000256" key="2">
    <source>
        <dbReference type="ARBA" id="ARBA00023015"/>
    </source>
</evidence>
<evidence type="ECO:0000313" key="7">
    <source>
        <dbReference type="EMBL" id="ORY98461.1"/>
    </source>
</evidence>
<dbReference type="PANTHER" id="PTHR33572:SF18">
    <property type="entry name" value="SPORE DEVELOPMENT REGULATOR VOSA"/>
    <property type="match status" value="1"/>
</dbReference>
<dbReference type="STRING" id="13706.A0A1X2HHB3"/>
<feature type="region of interest" description="Disordered" evidence="5">
    <location>
        <begin position="1"/>
        <end position="25"/>
    </location>
</feature>
<dbReference type="PANTHER" id="PTHR33572">
    <property type="entry name" value="SPORE DEVELOPMENT REGULATOR VOSA"/>
    <property type="match status" value="1"/>
</dbReference>
<feature type="domain" description="Velvet" evidence="6">
    <location>
        <begin position="39"/>
        <end position="210"/>
    </location>
</feature>
<dbReference type="AlphaFoldDB" id="A0A1X2HHB3"/>
<name>A0A1X2HHB3_SYNRA</name>
<feature type="compositionally biased region" description="Polar residues" evidence="5">
    <location>
        <begin position="431"/>
        <end position="441"/>
    </location>
</feature>
<dbReference type="OrthoDB" id="5599552at2759"/>
<dbReference type="InterPro" id="IPR021740">
    <property type="entry name" value="Velvet"/>
</dbReference>
<feature type="compositionally biased region" description="Low complexity" evidence="5">
    <location>
        <begin position="310"/>
        <end position="330"/>
    </location>
</feature>
<keyword evidence="4" id="KW-0539">Nucleus</keyword>
<comment type="subcellular location">
    <subcellularLocation>
        <location evidence="1">Nucleus</location>
    </subcellularLocation>
</comment>